<dbReference type="KEGG" id="ttz:FHG85_11165"/>
<evidence type="ECO:0000313" key="2">
    <source>
        <dbReference type="EMBL" id="QKG80799.1"/>
    </source>
</evidence>
<organism evidence="2 3">
    <name type="scientific">Tenuifilum thalassicum</name>
    <dbReference type="NCBI Taxonomy" id="2590900"/>
    <lineage>
        <taxon>Bacteria</taxon>
        <taxon>Pseudomonadati</taxon>
        <taxon>Bacteroidota</taxon>
        <taxon>Bacteroidia</taxon>
        <taxon>Bacteroidales</taxon>
        <taxon>Tenuifilaceae</taxon>
        <taxon>Tenuifilum</taxon>
    </lineage>
</organism>
<reference evidence="2 3" key="1">
    <citation type="submission" date="2019-07" db="EMBL/GenBank/DDBJ databases">
        <title>Thalassofilum flectens gen. nov., sp. nov., a novel moderate thermophilic anaerobe from a shallow sea hot spring in Kunashir Island (Russia), representing a new family in the order Bacteroidales, and proposal of Thalassofilacea fam. nov.</title>
        <authorList>
            <person name="Kochetkova T.V."/>
            <person name="Podosokorskaya O.A."/>
            <person name="Novikov A."/>
            <person name="Elcheninov A.G."/>
            <person name="Toshchakov S.V."/>
            <person name="Kublanov I.V."/>
        </authorList>
    </citation>
    <scope>NUCLEOTIDE SEQUENCE [LARGE SCALE GENOMIC DNA]</scope>
    <source>
        <strain evidence="2 3">38-H</strain>
    </source>
</reference>
<name>A0A7D4BL74_9BACT</name>
<evidence type="ECO:0000256" key="1">
    <source>
        <dbReference type="ARBA" id="ARBA00006479"/>
    </source>
</evidence>
<evidence type="ECO:0000313" key="3">
    <source>
        <dbReference type="Proteomes" id="UP000500961"/>
    </source>
</evidence>
<dbReference type="CDD" id="cd23763">
    <property type="entry name" value="ASKHA_ATPase_ROK"/>
    <property type="match status" value="1"/>
</dbReference>
<dbReference type="EMBL" id="CP041345">
    <property type="protein sequence ID" value="QKG80799.1"/>
    <property type="molecule type" value="Genomic_DNA"/>
</dbReference>
<dbReference type="PANTHER" id="PTHR18964">
    <property type="entry name" value="ROK (REPRESSOR, ORF, KINASE) FAMILY"/>
    <property type="match status" value="1"/>
</dbReference>
<sequence>MDYRSDKRIVLTLDAGGTNFVFTAMRGMDRLGDPITLPSNGDDLDKCLKGIIEGFEALIDKLTEKPVAISFAFPGPADYPNGIIGDLGNLPAFRGGVALGPMLEEHFKLPVFINNDGDLFAYGESIAGFLPYVNDILAKSGSQKRFRHLLGITLGTGFGAGLVTDGDLFIGDNSAGAEIWLVRNAIDPDCFAEEGASIRAVQRVYHNYCKSKHSDQLSPKEIFEVAEGSREGDMIAARLAFQTLGVVVGDAIANAVTLTDSLVVIGGGLSNAWKYIGPALMEQLNGTISRTDGAKVDRLEIKAFDLEDDHQLGEFLAGQEKTIKVPFSDRTVQYDPLKRIGVGLSRLGTSHAVAVGAYAFALRKVGERG</sequence>
<keyword evidence="3" id="KW-1185">Reference proteome</keyword>
<dbReference type="PANTHER" id="PTHR18964:SF149">
    <property type="entry name" value="BIFUNCTIONAL UDP-N-ACETYLGLUCOSAMINE 2-EPIMERASE_N-ACETYLMANNOSAMINE KINASE"/>
    <property type="match status" value="1"/>
</dbReference>
<comment type="similarity">
    <text evidence="1">Belongs to the ROK (NagC/XylR) family.</text>
</comment>
<accession>A0A7D4BL74</accession>
<dbReference type="RefSeq" id="WP_173075912.1">
    <property type="nucleotide sequence ID" value="NZ_CP041345.1"/>
</dbReference>
<dbReference type="AlphaFoldDB" id="A0A7D4BL74"/>
<dbReference type="Proteomes" id="UP000500961">
    <property type="component" value="Chromosome"/>
</dbReference>
<dbReference type="InterPro" id="IPR000600">
    <property type="entry name" value="ROK"/>
</dbReference>
<gene>
    <name evidence="2" type="ORF">FHG85_11165</name>
</gene>
<dbReference type="Pfam" id="PF00480">
    <property type="entry name" value="ROK"/>
    <property type="match status" value="1"/>
</dbReference>
<dbReference type="InterPro" id="IPR043129">
    <property type="entry name" value="ATPase_NBD"/>
</dbReference>
<dbReference type="SUPFAM" id="SSF53067">
    <property type="entry name" value="Actin-like ATPase domain"/>
    <property type="match status" value="1"/>
</dbReference>
<proteinExistence type="inferred from homology"/>
<protein>
    <submittedName>
        <fullName evidence="2">ROK family protein</fullName>
    </submittedName>
</protein>
<dbReference type="Gene3D" id="3.30.420.40">
    <property type="match status" value="2"/>
</dbReference>